<evidence type="ECO:0000313" key="3">
    <source>
        <dbReference type="Proteomes" id="UP000183649"/>
    </source>
</evidence>
<dbReference type="Proteomes" id="UP000183649">
    <property type="component" value="Unassembled WGS sequence"/>
</dbReference>
<proteinExistence type="predicted"/>
<evidence type="ECO:0008006" key="4">
    <source>
        <dbReference type="Google" id="ProtNLM"/>
    </source>
</evidence>
<keyword evidence="1" id="KW-0732">Signal</keyword>
<sequence>MFSTHHALRRGALIGALAIGFLSPGLSQAAEVHHSGDVSYACGGVGEDNLKALQAMAPRFNLGFWMVEGPQGAYLANVPIQVKHEGKTVAAFTADGPLCYLKVPSGSYTIEGTHRQQKQSITVQTGNKNAYLRWTQ</sequence>
<protein>
    <recommendedName>
        <fullName evidence="4">Carboxypeptidase regulatory-like domain</fullName>
    </recommendedName>
</protein>
<name>A0A0K6I4E2_9BURK</name>
<dbReference type="EMBL" id="CYHF01000006">
    <property type="protein sequence ID" value="CUA98142.1"/>
    <property type="molecule type" value="Genomic_DNA"/>
</dbReference>
<gene>
    <name evidence="2" type="ORF">Ga0061069_106242</name>
</gene>
<dbReference type="RefSeq" id="WP_055450890.1">
    <property type="nucleotide sequence ID" value="NZ_CYHF01000006.1"/>
</dbReference>
<feature type="chain" id="PRO_5005505212" description="Carboxypeptidase regulatory-like domain" evidence="1">
    <location>
        <begin position="30"/>
        <end position="136"/>
    </location>
</feature>
<dbReference type="STRING" id="339866.GCA_001418255_02033"/>
<organism evidence="2 3">
    <name type="scientific">Thiomonas bhubaneswarensis</name>
    <dbReference type="NCBI Taxonomy" id="339866"/>
    <lineage>
        <taxon>Bacteria</taxon>
        <taxon>Pseudomonadati</taxon>
        <taxon>Pseudomonadota</taxon>
        <taxon>Betaproteobacteria</taxon>
        <taxon>Burkholderiales</taxon>
        <taxon>Thiomonas</taxon>
    </lineage>
</organism>
<keyword evidence="3" id="KW-1185">Reference proteome</keyword>
<evidence type="ECO:0000256" key="1">
    <source>
        <dbReference type="SAM" id="SignalP"/>
    </source>
</evidence>
<accession>A0A0K6I4E2</accession>
<reference evidence="3" key="1">
    <citation type="submission" date="2015-08" db="EMBL/GenBank/DDBJ databases">
        <authorList>
            <person name="Varghese N."/>
        </authorList>
    </citation>
    <scope>NUCLEOTIDE SEQUENCE [LARGE SCALE GENOMIC DNA]</scope>
    <source>
        <strain evidence="3">DSM 18181</strain>
    </source>
</reference>
<evidence type="ECO:0000313" key="2">
    <source>
        <dbReference type="EMBL" id="CUA98142.1"/>
    </source>
</evidence>
<dbReference type="OrthoDB" id="8926484at2"/>
<feature type="signal peptide" evidence="1">
    <location>
        <begin position="1"/>
        <end position="29"/>
    </location>
</feature>
<dbReference type="AlphaFoldDB" id="A0A0K6I4E2"/>